<feature type="compositionally biased region" description="Acidic residues" evidence="7">
    <location>
        <begin position="111"/>
        <end position="130"/>
    </location>
</feature>
<evidence type="ECO:0000256" key="7">
    <source>
        <dbReference type="SAM" id="MobiDB-lite"/>
    </source>
</evidence>
<evidence type="ECO:0000256" key="5">
    <source>
        <dbReference type="ARBA" id="ARBA00023163"/>
    </source>
</evidence>
<dbReference type="Proteomes" id="UP001497600">
    <property type="component" value="Chromosome F"/>
</dbReference>
<dbReference type="InterPro" id="IPR007219">
    <property type="entry name" value="XnlR_reg_dom"/>
</dbReference>
<dbReference type="PROSITE" id="PS00463">
    <property type="entry name" value="ZN2_CY6_FUNGAL_1"/>
    <property type="match status" value="1"/>
</dbReference>
<keyword evidence="5" id="KW-0804">Transcription</keyword>
<dbReference type="CDD" id="cd00067">
    <property type="entry name" value="GAL4"/>
    <property type="match status" value="1"/>
</dbReference>
<sequence length="754" mass="86198">MSQDEGSSSKRRERVLKACDFCRGRKVKCDGNQPCANCTQNLTECHYKLTPNKRRAVKPKVTQKTKLEFIDDRLSRLEGILSNFVDRFDGKYSSSNKKRQSHHKQKSDDGGSVDDDVTDSCATTDEESSEVEISSSHDTNIKPFNTGSDDKITTKKTKHSLDNNGEIKQESEIATAPDKNKNGENTESEPPFKEPKTEEYFGNHSIVSMFSEKSLSTIQETLGNENANLVDPIRKIPFVFQNISKPALLKWIDPPLLDPRKKRKLFQGIFPEDRKFVDDLLKLYYSDMFLPSFLVPTDHIQHLFDIYYRSRRPTAAASASTVEEAAAADTPPRTRRLKISELLIMSLSLCFCISSKIDCDTRGDGQYGSSSIHKNPNSLKDLSTEKLVKIREEYFDYAVQYYRMISVVSDGVETILAILYLLIYVESNFLTIHVNYILIAVAIRFAQEIGLHRPESYEVLPLEERETRRRLWLACRALDIEICYRSGKPPSISFHDEELFAVPSYGNPSLTGLPFSLSSHENSCVYFMSEFTRLRAVSYHKLLCDSTLNSSLESVVETLSTLNNGLFAITDLMTPETKPRLFYDAQFQTHVFDGRQSKVGPGQWTIKLSFFSHLMLINRIPSMLVMGTQTEETSYFQELSLNSARTVLMLVNDVHRLKLANLVWNWNFFYPIAAFLNLLGNCLCKPESPDLFNDVNLLIEISMEHFATKEQVKNMEDNTYDLRARMMDLTIRLLLRVLICFTDRFSTLRLPAKI</sequence>
<feature type="compositionally biased region" description="Basic and acidic residues" evidence="7">
    <location>
        <begin position="178"/>
        <end position="197"/>
    </location>
</feature>
<keyword evidence="6" id="KW-0539">Nucleus</keyword>
<dbReference type="PROSITE" id="PS50048">
    <property type="entry name" value="ZN2_CY6_FUNGAL_2"/>
    <property type="match status" value="1"/>
</dbReference>
<keyword evidence="2" id="KW-0479">Metal-binding</keyword>
<evidence type="ECO:0000256" key="4">
    <source>
        <dbReference type="ARBA" id="ARBA00023125"/>
    </source>
</evidence>
<reference evidence="9 10" key="1">
    <citation type="submission" date="2024-01" db="EMBL/GenBank/DDBJ databases">
        <authorList>
            <consortium name="Genoscope - CEA"/>
            <person name="William W."/>
        </authorList>
    </citation>
    <scope>NUCLEOTIDE SEQUENCE [LARGE SCALE GENOMIC DNA]</scope>
    <source>
        <strain evidence="9 10">29B2s-10</strain>
    </source>
</reference>
<evidence type="ECO:0000256" key="6">
    <source>
        <dbReference type="ARBA" id="ARBA00023242"/>
    </source>
</evidence>
<name>A0ABP0EHJ6_9ASCO</name>
<keyword evidence="3" id="KW-0805">Transcription regulation</keyword>
<evidence type="ECO:0000256" key="1">
    <source>
        <dbReference type="ARBA" id="ARBA00004123"/>
    </source>
</evidence>
<dbReference type="Gene3D" id="4.10.240.10">
    <property type="entry name" value="Zn(2)-C6 fungal-type DNA-binding domain"/>
    <property type="match status" value="1"/>
</dbReference>
<keyword evidence="10" id="KW-1185">Reference proteome</keyword>
<keyword evidence="4" id="KW-0238">DNA-binding</keyword>
<evidence type="ECO:0000313" key="9">
    <source>
        <dbReference type="EMBL" id="CAK7914653.1"/>
    </source>
</evidence>
<dbReference type="Pfam" id="PF00172">
    <property type="entry name" value="Zn_clus"/>
    <property type="match status" value="1"/>
</dbReference>
<dbReference type="Pfam" id="PF04082">
    <property type="entry name" value="Fungal_trans"/>
    <property type="match status" value="1"/>
</dbReference>
<feature type="region of interest" description="Disordered" evidence="7">
    <location>
        <begin position="91"/>
        <end position="197"/>
    </location>
</feature>
<comment type="subcellular location">
    <subcellularLocation>
        <location evidence="1">Nucleus</location>
    </subcellularLocation>
</comment>
<dbReference type="SMART" id="SM00906">
    <property type="entry name" value="Fungal_trans"/>
    <property type="match status" value="1"/>
</dbReference>
<dbReference type="SUPFAM" id="SSF57701">
    <property type="entry name" value="Zn2/Cys6 DNA-binding domain"/>
    <property type="match status" value="1"/>
</dbReference>
<dbReference type="PANTHER" id="PTHR46910:SF37">
    <property type="entry name" value="ZN(II)2CYS6 TRANSCRIPTION FACTOR (EUROFUNG)"/>
    <property type="match status" value="1"/>
</dbReference>
<gene>
    <name evidence="9" type="ORF">CAAN4_F17436</name>
</gene>
<dbReference type="SMART" id="SM00066">
    <property type="entry name" value="GAL4"/>
    <property type="match status" value="1"/>
</dbReference>
<dbReference type="InterPro" id="IPR036864">
    <property type="entry name" value="Zn2-C6_fun-type_DNA-bd_sf"/>
</dbReference>
<dbReference type="PANTHER" id="PTHR46910">
    <property type="entry name" value="TRANSCRIPTION FACTOR PDR1"/>
    <property type="match status" value="1"/>
</dbReference>
<evidence type="ECO:0000259" key="8">
    <source>
        <dbReference type="PROSITE" id="PS50048"/>
    </source>
</evidence>
<protein>
    <recommendedName>
        <fullName evidence="8">Zn(2)-C6 fungal-type domain-containing protein</fullName>
    </recommendedName>
</protein>
<feature type="compositionally biased region" description="Basic and acidic residues" evidence="7">
    <location>
        <begin position="148"/>
        <end position="171"/>
    </location>
</feature>
<dbReference type="EMBL" id="OZ004258">
    <property type="protein sequence ID" value="CAK7914653.1"/>
    <property type="molecule type" value="Genomic_DNA"/>
</dbReference>
<dbReference type="CDD" id="cd12148">
    <property type="entry name" value="fungal_TF_MHR"/>
    <property type="match status" value="1"/>
</dbReference>
<dbReference type="InterPro" id="IPR050987">
    <property type="entry name" value="AtrR-like"/>
</dbReference>
<organism evidence="9 10">
    <name type="scientific">[Candida] anglica</name>
    <dbReference type="NCBI Taxonomy" id="148631"/>
    <lineage>
        <taxon>Eukaryota</taxon>
        <taxon>Fungi</taxon>
        <taxon>Dikarya</taxon>
        <taxon>Ascomycota</taxon>
        <taxon>Saccharomycotina</taxon>
        <taxon>Pichiomycetes</taxon>
        <taxon>Debaryomycetaceae</taxon>
        <taxon>Kurtzmaniella</taxon>
    </lineage>
</organism>
<dbReference type="InterPro" id="IPR001138">
    <property type="entry name" value="Zn2Cys6_DnaBD"/>
</dbReference>
<evidence type="ECO:0000313" key="10">
    <source>
        <dbReference type="Proteomes" id="UP001497600"/>
    </source>
</evidence>
<feature type="domain" description="Zn(2)-C6 fungal-type" evidence="8">
    <location>
        <begin position="18"/>
        <end position="47"/>
    </location>
</feature>
<evidence type="ECO:0000256" key="2">
    <source>
        <dbReference type="ARBA" id="ARBA00022723"/>
    </source>
</evidence>
<feature type="compositionally biased region" description="Basic residues" evidence="7">
    <location>
        <begin position="96"/>
        <end position="105"/>
    </location>
</feature>
<evidence type="ECO:0000256" key="3">
    <source>
        <dbReference type="ARBA" id="ARBA00023015"/>
    </source>
</evidence>
<proteinExistence type="predicted"/>
<accession>A0ABP0EHJ6</accession>